<dbReference type="SUPFAM" id="SSF46785">
    <property type="entry name" value="Winged helix' DNA-binding domain"/>
    <property type="match status" value="1"/>
</dbReference>
<evidence type="ECO:0000313" key="5">
    <source>
        <dbReference type="EMBL" id="QPM74838.1"/>
    </source>
</evidence>
<reference evidence="5 6" key="1">
    <citation type="submission" date="2020-10" db="EMBL/GenBank/DDBJ databases">
        <title>Closed genome sequences of Staphylococcus lloydii sp. nov. and Staphylococcus durrellii sp. nov. Isolated from Captive Fruit Bats (Pteropus livingstonii).</title>
        <authorList>
            <person name="Fountain K."/>
        </authorList>
    </citation>
    <scope>NUCLEOTIDE SEQUENCE [LARGE SCALE GENOMIC DNA]</scope>
    <source>
        <strain evidence="5 6">23_2_7_LY</strain>
    </source>
</reference>
<keyword evidence="6" id="KW-1185">Reference proteome</keyword>
<evidence type="ECO:0000256" key="2">
    <source>
        <dbReference type="ARBA" id="ARBA00023125"/>
    </source>
</evidence>
<dbReference type="Gene3D" id="1.10.10.10">
    <property type="entry name" value="Winged helix-like DNA-binding domain superfamily/Winged helix DNA-binding domain"/>
    <property type="match status" value="1"/>
</dbReference>
<dbReference type="InterPro" id="IPR036390">
    <property type="entry name" value="WH_DNA-bd_sf"/>
</dbReference>
<sequence>MDIIKYEEKRTLIKKVVKQKLNITLVEIVILDKIAEINKTCIEASELKKSLHNKNTPISSQLSNLISLKLLKKERDSHDERRIYLYDIDLAGINKILQQYHSIVSKLIAATV</sequence>
<dbReference type="InterPro" id="IPR055166">
    <property type="entry name" value="Transc_reg_Sar_Rot_HTH"/>
</dbReference>
<dbReference type="AlphaFoldDB" id="A0A7T1AZC6"/>
<evidence type="ECO:0000256" key="3">
    <source>
        <dbReference type="ARBA" id="ARBA00023163"/>
    </source>
</evidence>
<dbReference type="Proteomes" id="UP000594455">
    <property type="component" value="Chromosome"/>
</dbReference>
<dbReference type="KEGG" id="sllo:ISP08_10895"/>
<keyword evidence="2" id="KW-0238">DNA-binding</keyword>
<evidence type="ECO:0000259" key="4">
    <source>
        <dbReference type="Pfam" id="PF22381"/>
    </source>
</evidence>
<accession>A0A7T1AZC6</accession>
<dbReference type="InterPro" id="IPR036388">
    <property type="entry name" value="WH-like_DNA-bd_sf"/>
</dbReference>
<evidence type="ECO:0000313" key="6">
    <source>
        <dbReference type="Proteomes" id="UP000594455"/>
    </source>
</evidence>
<dbReference type="Pfam" id="PF22381">
    <property type="entry name" value="Staph_reg_Sar_Rot"/>
    <property type="match status" value="1"/>
</dbReference>
<feature type="domain" description="Transcriptional regulator SarA/SarZ/Rot-like helix-turn-helix" evidence="4">
    <location>
        <begin position="13"/>
        <end position="86"/>
    </location>
</feature>
<keyword evidence="3" id="KW-0804">Transcription</keyword>
<name>A0A7T1AZC6_9STAP</name>
<protein>
    <submittedName>
        <fullName evidence="5">MarR family transcriptional regulator</fullName>
    </submittedName>
</protein>
<dbReference type="GO" id="GO:0003677">
    <property type="term" value="F:DNA binding"/>
    <property type="evidence" value="ECO:0007669"/>
    <property type="project" value="UniProtKB-KW"/>
</dbReference>
<organism evidence="5 6">
    <name type="scientific">Staphylococcus lloydii</name>
    <dbReference type="NCBI Taxonomy" id="2781774"/>
    <lineage>
        <taxon>Bacteria</taxon>
        <taxon>Bacillati</taxon>
        <taxon>Bacillota</taxon>
        <taxon>Bacilli</taxon>
        <taxon>Bacillales</taxon>
        <taxon>Staphylococcaceae</taxon>
        <taxon>Staphylococcus</taxon>
    </lineage>
</organism>
<evidence type="ECO:0000256" key="1">
    <source>
        <dbReference type="ARBA" id="ARBA00023015"/>
    </source>
</evidence>
<keyword evidence="1" id="KW-0805">Transcription regulation</keyword>
<dbReference type="EMBL" id="CP064056">
    <property type="protein sequence ID" value="QPM74838.1"/>
    <property type="molecule type" value="Genomic_DNA"/>
</dbReference>
<dbReference type="RefSeq" id="WP_195718642.1">
    <property type="nucleotide sequence ID" value="NZ_CP064056.1"/>
</dbReference>
<gene>
    <name evidence="5" type="ORF">ISP08_10895</name>
</gene>
<proteinExistence type="predicted"/>